<keyword evidence="2" id="KW-1185">Reference proteome</keyword>
<accession>A0ACC1HHX4</accession>
<evidence type="ECO:0000313" key="1">
    <source>
        <dbReference type="EMBL" id="KAJ1675966.1"/>
    </source>
</evidence>
<reference evidence="1" key="1">
    <citation type="submission" date="2022-06" db="EMBL/GenBank/DDBJ databases">
        <title>Phylogenomic reconstructions and comparative analyses of Kickxellomycotina fungi.</title>
        <authorList>
            <person name="Reynolds N.K."/>
            <person name="Stajich J.E."/>
            <person name="Barry K."/>
            <person name="Grigoriev I.V."/>
            <person name="Crous P."/>
            <person name="Smith M.E."/>
        </authorList>
    </citation>
    <scope>NUCLEOTIDE SEQUENCE</scope>
    <source>
        <strain evidence="1">RSA 2271</strain>
    </source>
</reference>
<name>A0ACC1HHX4_9FUNG</name>
<sequence length="249" mass="28016">MSVINITNINILNNPVHFLESYQLEITFECLSELKDDLEFRLIYVSSADDKQLDQELDSLLVGPIPVGVNKFIFEADPPSIEKIPKEELLGVTVILLTCSYKGKEFVRVGYYVNNEYQDEELRESPPEKPVIEKIYRNILDKKPRVTRFPINWENPEEEDRPPPMVEEGMQVDKDGVMALAGQAGTSRASGEGEYDDDGLDEAGDETEEEVSEEDDSASKIYDLESEKDNDDEDDEDAAKVTAPAITSA</sequence>
<protein>
    <submittedName>
        <fullName evidence="1">Histone chaperone asf1</fullName>
    </submittedName>
</protein>
<evidence type="ECO:0000313" key="2">
    <source>
        <dbReference type="Proteomes" id="UP001145114"/>
    </source>
</evidence>
<comment type="caution">
    <text evidence="1">The sequence shown here is derived from an EMBL/GenBank/DDBJ whole genome shotgun (WGS) entry which is preliminary data.</text>
</comment>
<proteinExistence type="predicted"/>
<organism evidence="1 2">
    <name type="scientific">Spiromyces aspiralis</name>
    <dbReference type="NCBI Taxonomy" id="68401"/>
    <lineage>
        <taxon>Eukaryota</taxon>
        <taxon>Fungi</taxon>
        <taxon>Fungi incertae sedis</taxon>
        <taxon>Zoopagomycota</taxon>
        <taxon>Kickxellomycotina</taxon>
        <taxon>Kickxellomycetes</taxon>
        <taxon>Kickxellales</taxon>
        <taxon>Kickxellaceae</taxon>
        <taxon>Spiromyces</taxon>
    </lineage>
</organism>
<dbReference type="EMBL" id="JAMZIH010005148">
    <property type="protein sequence ID" value="KAJ1675966.1"/>
    <property type="molecule type" value="Genomic_DNA"/>
</dbReference>
<dbReference type="Proteomes" id="UP001145114">
    <property type="component" value="Unassembled WGS sequence"/>
</dbReference>
<gene>
    <name evidence="1" type="primary">ASF1</name>
    <name evidence="1" type="ORF">EV182_000219</name>
</gene>